<keyword evidence="4" id="KW-0175">Coiled coil</keyword>
<dbReference type="Pfam" id="PF03081">
    <property type="entry name" value="Exo70_C"/>
    <property type="match status" value="1"/>
</dbReference>
<dbReference type="eggNOG" id="KOG2344">
    <property type="taxonomic scope" value="Eukaryota"/>
</dbReference>
<keyword evidence="2 3" id="KW-0813">Transport</keyword>
<evidence type="ECO:0000313" key="7">
    <source>
        <dbReference type="EMBL" id="RHN66080.1"/>
    </source>
</evidence>
<dbReference type="GO" id="GO:0006887">
    <property type="term" value="P:exocytosis"/>
    <property type="evidence" value="ECO:0000318"/>
    <property type="project" value="GO_Central"/>
</dbReference>
<evidence type="ECO:0000256" key="4">
    <source>
        <dbReference type="SAM" id="Coils"/>
    </source>
</evidence>
<reference evidence="7" key="5">
    <citation type="journal article" date="2018" name="Nat. Plants">
        <title>Whole-genome landscape of Medicago truncatula symbiotic genes.</title>
        <authorList>
            <person name="Pecrix Y."/>
            <person name="Gamas P."/>
            <person name="Carrere S."/>
        </authorList>
    </citation>
    <scope>NUCLEOTIDE SEQUENCE</scope>
    <source>
        <tissue evidence="7">Leaves</tissue>
    </source>
</reference>
<dbReference type="SUPFAM" id="SSF74788">
    <property type="entry name" value="Cullin repeat-like"/>
    <property type="match status" value="1"/>
</dbReference>
<sequence length="620" mass="71273">MEEAQDMVAAAQHIIKALSSSKTVSNELRKTLLDLEFQLCSINERKESCIKQLERKLKCVEDKVMSLETNHGIISSSEYLKLVGEIQTLQQNFDSMNENWKQKELVQRANGILQVVMSRLEDELVQILLNHMQYFEPDYMSFNSNRVDIVYDGSFGSVEDENINEASQSSDGGRFEESSTIDLVHPSVLEDLKSIAKAMFASNYHQEFCHVFIASRREALAEYFVILEIEKLSIESVLKMEWHCLNSRIKKWIRAMKVIVQTYLVSEKRLCKQILGDFGSIYQLCFSEISRSSVLCLLNFGEAITMGTHTPEKLFCLLDMYEVLELLAVDIDILFIEEVDSFVRGEFHKLLRSFGDTIKSTFLAFRNAIATNPSNKCFPGGGVHHLTRYVMNYIKALVEYGDSLNLLIEDETSTDLAASDDNGENSTLSCCPIACNLRQITATLESNLCNKSKLYTDVALQHIFMMNNIHYMVQKVKCSKNLCNFFGDFWLRRHVGMFQHYARSYEKVTWSAVLSVFSEESLSNCRVKRKLKKKCKDFSTAFGEVYKTQTGWSVPDKELREDLQISVSQKLIPAYRSYTGRNSSNIDEKWIKYTVDDLQCYILDLFHGSQKSLHHSQHRK</sequence>
<dbReference type="InterPro" id="IPR046364">
    <property type="entry name" value="Exo70_C"/>
</dbReference>
<dbReference type="Pfam" id="PF20669">
    <property type="entry name" value="Exo70_N"/>
    <property type="match status" value="1"/>
</dbReference>
<dbReference type="AlphaFoldDB" id="G7IZB2"/>
<proteinExistence type="inferred from homology"/>
<dbReference type="GO" id="GO:0015031">
    <property type="term" value="P:protein transport"/>
    <property type="evidence" value="ECO:0007669"/>
    <property type="project" value="UniProtKB-KW"/>
</dbReference>
<dbReference type="STRING" id="3880.G7IZB2"/>
<comment type="similarity">
    <text evidence="1 3">Belongs to the EXO70 family.</text>
</comment>
<dbReference type="EMBL" id="CM001219">
    <property type="protein sequence ID" value="AES69248.1"/>
    <property type="molecule type" value="Genomic_DNA"/>
</dbReference>
<keyword evidence="3" id="KW-0653">Protein transport</keyword>
<evidence type="ECO:0000313" key="9">
    <source>
        <dbReference type="Proteomes" id="UP000002051"/>
    </source>
</evidence>
<evidence type="ECO:0000313" key="10">
    <source>
        <dbReference type="Proteomes" id="UP000265566"/>
    </source>
</evidence>
<dbReference type="Gramene" id="rna13993">
    <property type="protein sequence ID" value="RHN66080.1"/>
    <property type="gene ID" value="gene13993"/>
</dbReference>
<dbReference type="Proteomes" id="UP000265566">
    <property type="component" value="Chromosome 3"/>
</dbReference>
<dbReference type="OMA" id="ALQHIFM"/>
<evidence type="ECO:0000256" key="2">
    <source>
        <dbReference type="ARBA" id="ARBA00022448"/>
    </source>
</evidence>
<dbReference type="OrthoDB" id="1922221at2759"/>
<dbReference type="InterPro" id="IPR004140">
    <property type="entry name" value="Exo70"/>
</dbReference>
<dbReference type="GO" id="GO:0005546">
    <property type="term" value="F:phosphatidylinositol-4,5-bisphosphate binding"/>
    <property type="evidence" value="ECO:0007669"/>
    <property type="project" value="InterPro"/>
</dbReference>
<dbReference type="Proteomes" id="UP000002051">
    <property type="component" value="Chromosome 3"/>
</dbReference>
<dbReference type="EnsemblPlants" id="AES69248">
    <property type="protein sequence ID" value="AES69248"/>
    <property type="gene ID" value="MTR_3g025900"/>
</dbReference>
<dbReference type="PANTHER" id="PTHR12542:SF92">
    <property type="entry name" value="EXOCYST COMPLEX COMPONENT EXO70E2"/>
    <property type="match status" value="1"/>
</dbReference>
<reference evidence="8" key="3">
    <citation type="submission" date="2015-04" db="UniProtKB">
        <authorList>
            <consortium name="EnsemblPlants"/>
        </authorList>
    </citation>
    <scope>IDENTIFICATION</scope>
    <source>
        <strain evidence="8">cv. Jemalong A17</strain>
    </source>
</reference>
<comment type="function">
    <text evidence="3">Component of the exocyst complex.</text>
</comment>
<dbReference type="PANTHER" id="PTHR12542">
    <property type="entry name" value="EXOCYST COMPLEX PROTEIN EXO70"/>
    <property type="match status" value="1"/>
</dbReference>
<dbReference type="Gene3D" id="1.20.1280.170">
    <property type="entry name" value="Exocyst complex component Exo70"/>
    <property type="match status" value="1"/>
</dbReference>
<dbReference type="PaxDb" id="3880-AES69248"/>
<dbReference type="EMBL" id="PSQE01000003">
    <property type="protein sequence ID" value="RHN66080.1"/>
    <property type="molecule type" value="Genomic_DNA"/>
</dbReference>
<name>G7IZB2_MEDTR</name>
<feature type="domain" description="Exocyst complex subunit Exo70 C-terminal" evidence="5">
    <location>
        <begin position="250"/>
        <end position="604"/>
    </location>
</feature>
<evidence type="ECO:0000313" key="6">
    <source>
        <dbReference type="EMBL" id="AES69248.1"/>
    </source>
</evidence>
<reference evidence="10" key="4">
    <citation type="journal article" date="2018" name="Nat. Plants">
        <title>Whole-genome landscape of Medicago truncatula symbiotic genes.</title>
        <authorList>
            <person name="Pecrix Y."/>
            <person name="Staton S.E."/>
            <person name="Sallet E."/>
            <person name="Lelandais-Briere C."/>
            <person name="Moreau S."/>
            <person name="Carrere S."/>
            <person name="Blein T."/>
            <person name="Jardinaud M.F."/>
            <person name="Latrasse D."/>
            <person name="Zouine M."/>
            <person name="Zahm M."/>
            <person name="Kreplak J."/>
            <person name="Mayjonade B."/>
            <person name="Satge C."/>
            <person name="Perez M."/>
            <person name="Cauet S."/>
            <person name="Marande W."/>
            <person name="Chantry-Darmon C."/>
            <person name="Lopez-Roques C."/>
            <person name="Bouchez O."/>
            <person name="Berard A."/>
            <person name="Debelle F."/>
            <person name="Munos S."/>
            <person name="Bendahmane A."/>
            <person name="Berges H."/>
            <person name="Niebel A."/>
            <person name="Buitink J."/>
            <person name="Frugier F."/>
            <person name="Benhamed M."/>
            <person name="Crespi M."/>
            <person name="Gouzy J."/>
            <person name="Gamas P."/>
        </authorList>
    </citation>
    <scope>NUCLEOTIDE SEQUENCE [LARGE SCALE GENOMIC DNA]</scope>
    <source>
        <strain evidence="10">cv. Jemalong A17</strain>
    </source>
</reference>
<feature type="coiled-coil region" evidence="4">
    <location>
        <begin position="43"/>
        <end position="70"/>
    </location>
</feature>
<organism evidence="6 9">
    <name type="scientific">Medicago truncatula</name>
    <name type="common">Barrel medic</name>
    <name type="synonym">Medicago tribuloides</name>
    <dbReference type="NCBI Taxonomy" id="3880"/>
    <lineage>
        <taxon>Eukaryota</taxon>
        <taxon>Viridiplantae</taxon>
        <taxon>Streptophyta</taxon>
        <taxon>Embryophyta</taxon>
        <taxon>Tracheophyta</taxon>
        <taxon>Spermatophyta</taxon>
        <taxon>Magnoliopsida</taxon>
        <taxon>eudicotyledons</taxon>
        <taxon>Gunneridae</taxon>
        <taxon>Pentapetalae</taxon>
        <taxon>rosids</taxon>
        <taxon>fabids</taxon>
        <taxon>Fabales</taxon>
        <taxon>Fabaceae</taxon>
        <taxon>Papilionoideae</taxon>
        <taxon>50 kb inversion clade</taxon>
        <taxon>NPAAA clade</taxon>
        <taxon>Hologalegina</taxon>
        <taxon>IRL clade</taxon>
        <taxon>Trifolieae</taxon>
        <taxon>Medicago</taxon>
    </lineage>
</organism>
<reference evidence="6 9" key="2">
    <citation type="journal article" date="2014" name="BMC Genomics">
        <title>An improved genome release (version Mt4.0) for the model legume Medicago truncatula.</title>
        <authorList>
            <person name="Tang H."/>
            <person name="Krishnakumar V."/>
            <person name="Bidwell S."/>
            <person name="Rosen B."/>
            <person name="Chan A."/>
            <person name="Zhou S."/>
            <person name="Gentzbittel L."/>
            <person name="Childs K.L."/>
            <person name="Yandell M."/>
            <person name="Gundlach H."/>
            <person name="Mayer K.F."/>
            <person name="Schwartz D.C."/>
            <person name="Town C.D."/>
        </authorList>
    </citation>
    <scope>GENOME REANNOTATION</scope>
    <source>
        <strain evidence="8 9">cv. Jemalong A17</strain>
    </source>
</reference>
<keyword evidence="3" id="KW-0268">Exocytosis</keyword>
<evidence type="ECO:0000256" key="1">
    <source>
        <dbReference type="ARBA" id="ARBA00006756"/>
    </source>
</evidence>
<evidence type="ECO:0000313" key="8">
    <source>
        <dbReference type="EnsemblPlants" id="AES69248"/>
    </source>
</evidence>
<keyword evidence="9" id="KW-1185">Reference proteome</keyword>
<dbReference type="GO" id="GO:0000145">
    <property type="term" value="C:exocyst"/>
    <property type="evidence" value="ECO:0000318"/>
    <property type="project" value="GO_Central"/>
</dbReference>
<evidence type="ECO:0000256" key="3">
    <source>
        <dbReference type="RuleBase" id="RU365026"/>
    </source>
</evidence>
<dbReference type="KEGG" id="mtr:11421909"/>
<dbReference type="InterPro" id="IPR016159">
    <property type="entry name" value="Cullin_repeat-like_dom_sf"/>
</dbReference>
<accession>G7IZB2</accession>
<gene>
    <name evidence="8" type="primary">11421909</name>
    <name evidence="6" type="ordered locus">MTR_3g025900</name>
    <name evidence="7" type="ORF">MtrunA17_Chr3g0086881</name>
</gene>
<evidence type="ECO:0000259" key="5">
    <source>
        <dbReference type="Pfam" id="PF03081"/>
    </source>
</evidence>
<protein>
    <recommendedName>
        <fullName evidence="3">Exocyst subunit Exo70 family protein</fullName>
    </recommendedName>
</protein>
<reference evidence="6 9" key="1">
    <citation type="journal article" date="2011" name="Nature">
        <title>The Medicago genome provides insight into the evolution of rhizobial symbioses.</title>
        <authorList>
            <person name="Young N.D."/>
            <person name="Debelle F."/>
            <person name="Oldroyd G.E."/>
            <person name="Geurts R."/>
            <person name="Cannon S.B."/>
            <person name="Udvardi M.K."/>
            <person name="Benedito V.A."/>
            <person name="Mayer K.F."/>
            <person name="Gouzy J."/>
            <person name="Schoof H."/>
            <person name="Van de Peer Y."/>
            <person name="Proost S."/>
            <person name="Cook D.R."/>
            <person name="Meyers B.C."/>
            <person name="Spannagl M."/>
            <person name="Cheung F."/>
            <person name="De Mita S."/>
            <person name="Krishnakumar V."/>
            <person name="Gundlach H."/>
            <person name="Zhou S."/>
            <person name="Mudge J."/>
            <person name="Bharti A.K."/>
            <person name="Murray J.D."/>
            <person name="Naoumkina M.A."/>
            <person name="Rosen B."/>
            <person name="Silverstein K.A."/>
            <person name="Tang H."/>
            <person name="Rombauts S."/>
            <person name="Zhao P.X."/>
            <person name="Zhou P."/>
            <person name="Barbe V."/>
            <person name="Bardou P."/>
            <person name="Bechner M."/>
            <person name="Bellec A."/>
            <person name="Berger A."/>
            <person name="Berges H."/>
            <person name="Bidwell S."/>
            <person name="Bisseling T."/>
            <person name="Choisne N."/>
            <person name="Couloux A."/>
            <person name="Denny R."/>
            <person name="Deshpande S."/>
            <person name="Dai X."/>
            <person name="Doyle J.J."/>
            <person name="Dudez A.M."/>
            <person name="Farmer A.D."/>
            <person name="Fouteau S."/>
            <person name="Franken C."/>
            <person name="Gibelin C."/>
            <person name="Gish J."/>
            <person name="Goldstein S."/>
            <person name="Gonzalez A.J."/>
            <person name="Green P.J."/>
            <person name="Hallab A."/>
            <person name="Hartog M."/>
            <person name="Hua A."/>
            <person name="Humphray S.J."/>
            <person name="Jeong D.H."/>
            <person name="Jing Y."/>
            <person name="Jocker A."/>
            <person name="Kenton S.M."/>
            <person name="Kim D.J."/>
            <person name="Klee K."/>
            <person name="Lai H."/>
            <person name="Lang C."/>
            <person name="Lin S."/>
            <person name="Macmil S.L."/>
            <person name="Magdelenat G."/>
            <person name="Matthews L."/>
            <person name="McCorrison J."/>
            <person name="Monaghan E.L."/>
            <person name="Mun J.H."/>
            <person name="Najar F.Z."/>
            <person name="Nicholson C."/>
            <person name="Noirot C."/>
            <person name="O'Bleness M."/>
            <person name="Paule C.R."/>
            <person name="Poulain J."/>
            <person name="Prion F."/>
            <person name="Qin B."/>
            <person name="Qu C."/>
            <person name="Retzel E.F."/>
            <person name="Riddle C."/>
            <person name="Sallet E."/>
            <person name="Samain S."/>
            <person name="Samson N."/>
            <person name="Sanders I."/>
            <person name="Saurat O."/>
            <person name="Scarpelli C."/>
            <person name="Schiex T."/>
            <person name="Segurens B."/>
            <person name="Severin A.J."/>
            <person name="Sherrier D.J."/>
            <person name="Shi R."/>
            <person name="Sims S."/>
            <person name="Singer S.R."/>
            <person name="Sinharoy S."/>
            <person name="Sterck L."/>
            <person name="Viollet A."/>
            <person name="Wang B.B."/>
            <person name="Wang K."/>
            <person name="Wang M."/>
            <person name="Wang X."/>
            <person name="Warfsmann J."/>
            <person name="Weissenbach J."/>
            <person name="White D.D."/>
            <person name="White J.D."/>
            <person name="Wiley G.B."/>
            <person name="Wincker P."/>
            <person name="Xing Y."/>
            <person name="Yang L."/>
            <person name="Yao Z."/>
            <person name="Ying F."/>
            <person name="Zhai J."/>
            <person name="Zhou L."/>
            <person name="Zuber A."/>
            <person name="Denarie J."/>
            <person name="Dixon R.A."/>
            <person name="May G.D."/>
            <person name="Schwartz D.C."/>
            <person name="Rogers J."/>
            <person name="Quetier F."/>
            <person name="Town C.D."/>
            <person name="Roe B.A."/>
        </authorList>
    </citation>
    <scope>NUCLEOTIDE SEQUENCE [LARGE SCALE GENOMIC DNA]</scope>
    <source>
        <strain evidence="6">A17</strain>
        <strain evidence="8 9">cv. Jemalong A17</strain>
    </source>
</reference>
<dbReference type="HOGENOM" id="CLU_010236_2_2_1"/>